<evidence type="ECO:0000313" key="3">
    <source>
        <dbReference type="Proteomes" id="UP000317422"/>
    </source>
</evidence>
<comment type="caution">
    <text evidence="2">The sequence shown here is derived from an EMBL/GenBank/DDBJ whole genome shotgun (WGS) entry which is preliminary data.</text>
</comment>
<gene>
    <name evidence="2" type="ORF">FHX37_1545</name>
</gene>
<proteinExistence type="predicted"/>
<reference evidence="2 3" key="1">
    <citation type="submission" date="2019-06" db="EMBL/GenBank/DDBJ databases">
        <title>Sequencing the genomes of 1000 actinobacteria strains.</title>
        <authorList>
            <person name="Klenk H.-P."/>
        </authorList>
    </citation>
    <scope>NUCLEOTIDE SEQUENCE [LARGE SCALE GENOMIC DNA]</scope>
    <source>
        <strain evidence="2 3">DSM 45015</strain>
    </source>
</reference>
<dbReference type="InterPro" id="IPR008279">
    <property type="entry name" value="PEP-util_enz_mobile_dom"/>
</dbReference>
<sequence length="535" mass="58657">MQMTGQRVLTRDGGGLVVTVGGRWYVNVSNMLWLGTERLAALLGVFDVHAARVMRNVDARRYVRAAGRPGVAPVARMVVGAAARLAGPVGRALEAVVAPERAWRRYEAAVEQQHQRVAGVVRSARSLPELGDGTLRHAVRLLVREGMPLTCAAEGATLLFRLLHLRASGERRQRLDVALSSMPHNVTVDMGLALYRLARSLEESVGRQAMADVPTLARRVGERNLPEVFLREWDAFMDSYGFRGPNELDLASPRYRDDPGIVLEQMRQYVELDEATQETPEQAHGRRQRQRREAYRGLLADTRNPLTAWLVRKLYRTAEAFSGCREIHKYQLVRVAYQVRRGALEAGRELVEHGWLDSAEQVFDLTYEDLRSVTEASGPDLRARAHDNTCYRRGIQRRPGAVFPVLVDSRGRVPRAVVRRAGPGVLVGEGVSAGVARGPAKVLGHVGEKPVLPGEVLVARATDPGWTPLFVNAAGVVLETGGSFQHGALVAREYGRPCVVGVEDADQRVLDGQMVEIDGVSGTVTVVPDLPDSGG</sequence>
<dbReference type="Gene3D" id="3.50.30.10">
    <property type="entry name" value="Phosphohistidine domain"/>
    <property type="match status" value="1"/>
</dbReference>
<dbReference type="AlphaFoldDB" id="A0A543NIG4"/>
<feature type="domain" description="PEP-utilising enzyme mobile" evidence="1">
    <location>
        <begin position="453"/>
        <end position="522"/>
    </location>
</feature>
<dbReference type="InterPro" id="IPR051549">
    <property type="entry name" value="PEP_Utilizing_Enz"/>
</dbReference>
<dbReference type="PANTHER" id="PTHR43615:SF1">
    <property type="entry name" value="PPDK_N DOMAIN-CONTAINING PROTEIN"/>
    <property type="match status" value="1"/>
</dbReference>
<protein>
    <submittedName>
        <fullName evidence="2">PEP-utilizing family enzyme</fullName>
    </submittedName>
</protein>
<accession>A0A543NIG4</accession>
<dbReference type="Pfam" id="PF00391">
    <property type="entry name" value="PEP-utilizers"/>
    <property type="match status" value="1"/>
</dbReference>
<dbReference type="InterPro" id="IPR036637">
    <property type="entry name" value="Phosphohistidine_dom_sf"/>
</dbReference>
<dbReference type="PANTHER" id="PTHR43615">
    <property type="entry name" value="PHOSPHOENOLPYRUVATE SYNTHASE-RELATED"/>
    <property type="match status" value="1"/>
</dbReference>
<keyword evidence="3" id="KW-1185">Reference proteome</keyword>
<dbReference type="EMBL" id="VFQC01000001">
    <property type="protein sequence ID" value="TQN31632.1"/>
    <property type="molecule type" value="Genomic_DNA"/>
</dbReference>
<dbReference type="GO" id="GO:0016772">
    <property type="term" value="F:transferase activity, transferring phosphorus-containing groups"/>
    <property type="evidence" value="ECO:0007669"/>
    <property type="project" value="InterPro"/>
</dbReference>
<evidence type="ECO:0000313" key="2">
    <source>
        <dbReference type="EMBL" id="TQN31632.1"/>
    </source>
</evidence>
<name>A0A543NIG4_9ACTN</name>
<evidence type="ECO:0000259" key="1">
    <source>
        <dbReference type="Pfam" id="PF00391"/>
    </source>
</evidence>
<dbReference type="Proteomes" id="UP000317422">
    <property type="component" value="Unassembled WGS sequence"/>
</dbReference>
<organism evidence="2 3">
    <name type="scientific">Haloactinospora alba</name>
    <dbReference type="NCBI Taxonomy" id="405555"/>
    <lineage>
        <taxon>Bacteria</taxon>
        <taxon>Bacillati</taxon>
        <taxon>Actinomycetota</taxon>
        <taxon>Actinomycetes</taxon>
        <taxon>Streptosporangiales</taxon>
        <taxon>Nocardiopsidaceae</taxon>
        <taxon>Haloactinospora</taxon>
    </lineage>
</organism>
<dbReference type="SUPFAM" id="SSF52009">
    <property type="entry name" value="Phosphohistidine domain"/>
    <property type="match status" value="1"/>
</dbReference>